<evidence type="ECO:0000313" key="3">
    <source>
        <dbReference type="Proteomes" id="UP001204772"/>
    </source>
</evidence>
<keyword evidence="3" id="KW-1185">Reference proteome</keyword>
<sequence length="238" mass="27266">MQNQRLFDKIRTSLADEDAWKQESLEWSKEDVWQKIEQRHHQNRKMIWWPFAAAAALVIWMGGYVWFLAIYEVEKPTANRVTLAEKERDIKAVSTVQTKNNIADSKSPIHKFKKSETIPERKTVTQDTFLVVHPPTAPVDVKSTPEQDSVLTDAVATEIPPIVENNPVVRVLVVDIDLPDAPPVAEDMLKTTFLQRFSQQARRLRTERKFDIKALDPKPGAGIWSFVGQSFVTPDVKH</sequence>
<dbReference type="EMBL" id="JAMZEL010000001">
    <property type="protein sequence ID" value="MCP1381243.1"/>
    <property type="molecule type" value="Genomic_DNA"/>
</dbReference>
<feature type="transmembrane region" description="Helical" evidence="1">
    <location>
        <begin position="47"/>
        <end position="71"/>
    </location>
</feature>
<protein>
    <recommendedName>
        <fullName evidence="4">Anti-sigma factor</fullName>
    </recommendedName>
</protein>
<evidence type="ECO:0000313" key="2">
    <source>
        <dbReference type="EMBL" id="MCP1381243.1"/>
    </source>
</evidence>
<dbReference type="RefSeq" id="WP_253524623.1">
    <property type="nucleotide sequence ID" value="NZ_JAMZEL010000001.1"/>
</dbReference>
<name>A0ABT1FL26_9BACT</name>
<evidence type="ECO:0000256" key="1">
    <source>
        <dbReference type="SAM" id="Phobius"/>
    </source>
</evidence>
<evidence type="ECO:0008006" key="4">
    <source>
        <dbReference type="Google" id="ProtNLM"/>
    </source>
</evidence>
<comment type="caution">
    <text evidence="2">The sequence shown here is derived from an EMBL/GenBank/DDBJ whole genome shotgun (WGS) entry which is preliminary data.</text>
</comment>
<keyword evidence="1" id="KW-0812">Transmembrane</keyword>
<accession>A0ABT1FL26</accession>
<keyword evidence="1" id="KW-0472">Membrane</keyword>
<reference evidence="2 3" key="1">
    <citation type="submission" date="2022-06" db="EMBL/GenBank/DDBJ databases">
        <title>Runella sp. S5 genome sequencing.</title>
        <authorList>
            <person name="Park S."/>
        </authorList>
    </citation>
    <scope>NUCLEOTIDE SEQUENCE [LARGE SCALE GENOMIC DNA]</scope>
    <source>
        <strain evidence="2 3">S5</strain>
    </source>
</reference>
<proteinExistence type="predicted"/>
<gene>
    <name evidence="2" type="ORF">NCI00_02365</name>
</gene>
<dbReference type="Proteomes" id="UP001204772">
    <property type="component" value="Unassembled WGS sequence"/>
</dbReference>
<keyword evidence="1" id="KW-1133">Transmembrane helix</keyword>
<organism evidence="2 3">
    <name type="scientific">Runella salmonicolor</name>
    <dbReference type="NCBI Taxonomy" id="2950278"/>
    <lineage>
        <taxon>Bacteria</taxon>
        <taxon>Pseudomonadati</taxon>
        <taxon>Bacteroidota</taxon>
        <taxon>Cytophagia</taxon>
        <taxon>Cytophagales</taxon>
        <taxon>Spirosomataceae</taxon>
        <taxon>Runella</taxon>
    </lineage>
</organism>